<evidence type="ECO:0000256" key="10">
    <source>
        <dbReference type="ARBA" id="ARBA00023002"/>
    </source>
</evidence>
<dbReference type="InterPro" id="IPR036188">
    <property type="entry name" value="FAD/NAD-bd_sf"/>
</dbReference>
<keyword evidence="9" id="KW-0521">NADP</keyword>
<keyword evidence="7" id="KW-0677">Repeat</keyword>
<evidence type="ECO:0000256" key="6">
    <source>
        <dbReference type="ARBA" id="ARBA00022729"/>
    </source>
</evidence>
<dbReference type="SMART" id="SM00494">
    <property type="entry name" value="ChtBD2"/>
    <property type="match status" value="6"/>
</dbReference>
<dbReference type="Proteomes" id="UP000838412">
    <property type="component" value="Chromosome 1"/>
</dbReference>
<keyword evidence="4 15" id="KW-0285">Flavoprotein</keyword>
<keyword evidence="14" id="KW-0325">Glycoprotein</keyword>
<evidence type="ECO:0000256" key="12">
    <source>
        <dbReference type="ARBA" id="ARBA00023033"/>
    </source>
</evidence>
<dbReference type="GO" id="GO:0008061">
    <property type="term" value="F:chitin binding"/>
    <property type="evidence" value="ECO:0007669"/>
    <property type="project" value="UniProtKB-KW"/>
</dbReference>
<feature type="domain" description="Chitin-binding type-2" evidence="17">
    <location>
        <begin position="781"/>
        <end position="840"/>
    </location>
</feature>
<feature type="domain" description="Chitin-binding type-2" evidence="17">
    <location>
        <begin position="620"/>
        <end position="680"/>
    </location>
</feature>
<name>A0A8J9YPM6_BRALA</name>
<evidence type="ECO:0000313" key="18">
    <source>
        <dbReference type="EMBL" id="CAH1227804.1"/>
    </source>
</evidence>
<keyword evidence="6" id="KW-0732">Signal</keyword>
<evidence type="ECO:0000256" key="11">
    <source>
        <dbReference type="ARBA" id="ARBA00023024"/>
    </source>
</evidence>
<evidence type="ECO:0000259" key="17">
    <source>
        <dbReference type="PROSITE" id="PS50940"/>
    </source>
</evidence>
<evidence type="ECO:0000256" key="16">
    <source>
        <dbReference type="SAM" id="MobiDB-lite"/>
    </source>
</evidence>
<protein>
    <recommendedName>
        <fullName evidence="15">Flavin-containing monooxygenase</fullName>
        <ecNumber evidence="15">1.-.-.-</ecNumber>
    </recommendedName>
</protein>
<keyword evidence="11" id="KW-0119">Carbohydrate metabolism</keyword>
<dbReference type="Gene3D" id="3.50.50.60">
    <property type="entry name" value="FAD/NAD(P)-binding domain"/>
    <property type="match status" value="2"/>
</dbReference>
<dbReference type="GO" id="GO:0008843">
    <property type="term" value="F:endochitinase activity"/>
    <property type="evidence" value="ECO:0007669"/>
    <property type="project" value="UniProtKB-EC"/>
</dbReference>
<organism evidence="18 19">
    <name type="scientific">Branchiostoma lanceolatum</name>
    <name type="common">Common lancelet</name>
    <name type="synonym">Amphioxus lanceolatum</name>
    <dbReference type="NCBI Taxonomy" id="7740"/>
    <lineage>
        <taxon>Eukaryota</taxon>
        <taxon>Metazoa</taxon>
        <taxon>Chordata</taxon>
        <taxon>Cephalochordata</taxon>
        <taxon>Leptocardii</taxon>
        <taxon>Amphioxiformes</taxon>
        <taxon>Branchiostomatidae</taxon>
        <taxon>Branchiostoma</taxon>
    </lineage>
</organism>
<dbReference type="InterPro" id="IPR002557">
    <property type="entry name" value="Chitin-bd_dom"/>
</dbReference>
<dbReference type="InterPro" id="IPR051940">
    <property type="entry name" value="Chitin_bind-dev_reg"/>
</dbReference>
<reference evidence="18" key="1">
    <citation type="submission" date="2022-01" db="EMBL/GenBank/DDBJ databases">
        <authorList>
            <person name="Braso-Vives M."/>
        </authorList>
    </citation>
    <scope>NUCLEOTIDE SEQUENCE</scope>
</reference>
<comment type="cofactor">
    <cofactor evidence="2 15">
        <name>FAD</name>
        <dbReference type="ChEBI" id="CHEBI:57692"/>
    </cofactor>
</comment>
<dbReference type="PANTHER" id="PTHR23301">
    <property type="entry name" value="CHITIN BINDING PERITROPHIN-A"/>
    <property type="match status" value="1"/>
</dbReference>
<evidence type="ECO:0000256" key="3">
    <source>
        <dbReference type="ARBA" id="ARBA00009183"/>
    </source>
</evidence>
<dbReference type="PROSITE" id="PS50940">
    <property type="entry name" value="CHIT_BIND_II"/>
    <property type="match status" value="6"/>
</dbReference>
<feature type="region of interest" description="Disordered" evidence="16">
    <location>
        <begin position="524"/>
        <end position="545"/>
    </location>
</feature>
<dbReference type="InterPro" id="IPR036508">
    <property type="entry name" value="Chitin-bd_dom_sf"/>
</dbReference>
<feature type="domain" description="Chitin-binding type-2" evidence="17">
    <location>
        <begin position="550"/>
        <end position="610"/>
    </location>
</feature>
<dbReference type="PRINTS" id="PR00370">
    <property type="entry name" value="FMOXYGENASE"/>
</dbReference>
<feature type="compositionally biased region" description="Acidic residues" evidence="16">
    <location>
        <begin position="536"/>
        <end position="545"/>
    </location>
</feature>
<dbReference type="SUPFAM" id="SSF57625">
    <property type="entry name" value="Invertebrate chitin-binding proteins"/>
    <property type="match status" value="6"/>
</dbReference>
<dbReference type="SUPFAM" id="SSF51905">
    <property type="entry name" value="FAD/NAD(P)-binding domain"/>
    <property type="match status" value="2"/>
</dbReference>
<dbReference type="PANTHER" id="PTHR23301:SF0">
    <property type="entry name" value="CHITIN-BINDING TYPE-2 DOMAIN-CONTAINING PROTEIN-RELATED"/>
    <property type="match status" value="1"/>
</dbReference>
<keyword evidence="10 15" id="KW-0560">Oxidoreductase</keyword>
<dbReference type="GO" id="GO:0005576">
    <property type="term" value="C:extracellular region"/>
    <property type="evidence" value="ECO:0007669"/>
    <property type="project" value="InterPro"/>
</dbReference>
<dbReference type="GO" id="GO:0050661">
    <property type="term" value="F:NADP binding"/>
    <property type="evidence" value="ECO:0007669"/>
    <property type="project" value="InterPro"/>
</dbReference>
<dbReference type="InterPro" id="IPR000960">
    <property type="entry name" value="Flavin_mOase"/>
</dbReference>
<feature type="domain" description="Chitin-binding type-2" evidence="17">
    <location>
        <begin position="395"/>
        <end position="455"/>
    </location>
</feature>
<keyword evidence="11" id="KW-0146">Chitin degradation</keyword>
<evidence type="ECO:0000256" key="5">
    <source>
        <dbReference type="ARBA" id="ARBA00022669"/>
    </source>
</evidence>
<evidence type="ECO:0000256" key="14">
    <source>
        <dbReference type="ARBA" id="ARBA00023180"/>
    </source>
</evidence>
<evidence type="ECO:0000256" key="1">
    <source>
        <dbReference type="ARBA" id="ARBA00000822"/>
    </source>
</evidence>
<keyword evidence="11" id="KW-0624">Polysaccharide degradation</keyword>
<keyword evidence="5" id="KW-0147">Chitin-binding</keyword>
<dbReference type="GO" id="GO:0006032">
    <property type="term" value="P:chitin catabolic process"/>
    <property type="evidence" value="ECO:0007669"/>
    <property type="project" value="UniProtKB-KW"/>
</dbReference>
<keyword evidence="12 15" id="KW-0503">Monooxygenase</keyword>
<evidence type="ECO:0000256" key="15">
    <source>
        <dbReference type="RuleBase" id="RU361177"/>
    </source>
</evidence>
<dbReference type="InterPro" id="IPR020946">
    <property type="entry name" value="Flavin_mOase-like"/>
</dbReference>
<evidence type="ECO:0000256" key="8">
    <source>
        <dbReference type="ARBA" id="ARBA00022827"/>
    </source>
</evidence>
<dbReference type="OrthoDB" id="66881at2759"/>
<dbReference type="GO" id="GO:0004499">
    <property type="term" value="F:N,N-dimethylaniline monooxygenase activity"/>
    <property type="evidence" value="ECO:0007669"/>
    <property type="project" value="InterPro"/>
</dbReference>
<evidence type="ECO:0000256" key="9">
    <source>
        <dbReference type="ARBA" id="ARBA00022857"/>
    </source>
</evidence>
<comment type="similarity">
    <text evidence="3 15">Belongs to the FMO family.</text>
</comment>
<keyword evidence="8 15" id="KW-0274">FAD</keyword>
<dbReference type="AlphaFoldDB" id="A0A8J9YPM6"/>
<dbReference type="EC" id="1.-.-.-" evidence="15"/>
<evidence type="ECO:0000256" key="2">
    <source>
        <dbReference type="ARBA" id="ARBA00001974"/>
    </source>
</evidence>
<dbReference type="FunFam" id="3.50.50.60:FF:000138">
    <property type="entry name" value="Flavin-containing monooxygenase"/>
    <property type="match status" value="1"/>
</dbReference>
<comment type="catalytic activity">
    <reaction evidence="1">
        <text>Random endo-hydrolysis of N-acetyl-beta-D-glucosaminide (1-&gt;4)-beta-linkages in chitin and chitodextrins.</text>
        <dbReference type="EC" id="3.2.1.14"/>
    </reaction>
</comment>
<evidence type="ECO:0000256" key="4">
    <source>
        <dbReference type="ARBA" id="ARBA00022630"/>
    </source>
</evidence>
<proteinExistence type="inferred from homology"/>
<dbReference type="GO" id="GO:0050660">
    <property type="term" value="F:flavin adenine dinucleotide binding"/>
    <property type="evidence" value="ECO:0007669"/>
    <property type="project" value="InterPro"/>
</dbReference>
<evidence type="ECO:0000256" key="13">
    <source>
        <dbReference type="ARBA" id="ARBA00023157"/>
    </source>
</evidence>
<accession>A0A8J9YPM6</accession>
<evidence type="ECO:0000313" key="19">
    <source>
        <dbReference type="Proteomes" id="UP000838412"/>
    </source>
</evidence>
<dbReference type="Gene3D" id="2.170.140.10">
    <property type="entry name" value="Chitin binding domain"/>
    <property type="match status" value="5"/>
</dbReference>
<keyword evidence="19" id="KW-1185">Reference proteome</keyword>
<feature type="domain" description="Chitin-binding type-2" evidence="17">
    <location>
        <begin position="465"/>
        <end position="525"/>
    </location>
</feature>
<evidence type="ECO:0000256" key="7">
    <source>
        <dbReference type="ARBA" id="ARBA00022737"/>
    </source>
</evidence>
<dbReference type="Pfam" id="PF00743">
    <property type="entry name" value="FMO-like"/>
    <property type="match status" value="2"/>
</dbReference>
<sequence length="873" mass="96215">MVLRVAVIGAGANGLCAARYLSADPDRYLPTVYEQTAAVGGTWVYTDRTGTDRHGLPVHSSMYTNLRTNIPKESMAFSDFPFDSSLQSYLSRQEVLQYLEGYGAHFGLNKYIQFLTRVEAVTPVHYHGTVRWRVTLSDVTAPDKQSTELFDAVMVCTGRYSVPYVPVLPGTDRFQGRTLHSHDYRVPEPFRGRSVVIIGASASGIDLCVQIAEVAERVVISHSNPPFMKLRRLPPNVTQAKRVESIIGPNIVRFLDGQEFHADDIVYCTGYSLSFPFITPDCGITVHRGRAFPLYKHVINTTYPTMSFIGIVHLSLTFPLFEVQVKFALGVLSGRLSLPSKAAMDEEVEEDFKSRLEAGLPPHHAHTIEPLYTDYLSELAMAATCKPAGQSSEEAFSCEGRSPGLYTDAKNCSMYYECVLGHPVYHRACAPGGPVFDEQDQMCDWPENVAPPCGTQRMVTEAPEPFTCEDKAPGLYADLVNCSMYWECVVGHPAYNRPCAPEGLVFNSELGVCDWPYNVGGTCGTRSSRSRRDVTEDSGDESTDETVTEVFSCEGKEEGLYTDPKNCSMYYECVLGHPVYHRACAPGGPVFDEQDQMCDWPENVAPPCGTQRMVTEAPEPFTCEDKAPGLYADLVNCSMYWECVVGHPAYNRPCAPEGLVFNSELGVCDWPYNVVGTCGTKLEARDVDDDVMADSGNEMEDAGSGDENTDETVEVFSCDGRAEGLYSDPADCSMYYQCVVGHPLYHRPCAPGGTVFDEEDQICDWPENVAPPCGTEMTPPPFTCADKAPGSYTDPDNCAKFYQCVAGHAEPSHRDCPAGGLVYDAELMICNWPTAVMAPLQKRVDARKTPETTREPKASVPVIGKILSFVKRF</sequence>
<gene>
    <name evidence="18" type="primary">FMO4</name>
    <name evidence="18" type="ORF">BLAG_LOCUS526</name>
</gene>
<dbReference type="EMBL" id="OV696686">
    <property type="protein sequence ID" value="CAH1227804.1"/>
    <property type="molecule type" value="Genomic_DNA"/>
</dbReference>
<dbReference type="Pfam" id="PF01607">
    <property type="entry name" value="CBM_14"/>
    <property type="match status" value="6"/>
</dbReference>
<keyword evidence="13" id="KW-1015">Disulfide bond</keyword>
<feature type="domain" description="Chitin-binding type-2" evidence="17">
    <location>
        <begin position="715"/>
        <end position="775"/>
    </location>
</feature>